<evidence type="ECO:0000259" key="4">
    <source>
        <dbReference type="PROSITE" id="PS01124"/>
    </source>
</evidence>
<protein>
    <submittedName>
        <fullName evidence="5">AraC-type DNA-binding protein</fullName>
    </submittedName>
</protein>
<keyword evidence="6" id="KW-1185">Reference proteome</keyword>
<dbReference type="AlphaFoldDB" id="A0A1M6ZBL0"/>
<dbReference type="GO" id="GO:0003700">
    <property type="term" value="F:DNA-binding transcription factor activity"/>
    <property type="evidence" value="ECO:0007669"/>
    <property type="project" value="InterPro"/>
</dbReference>
<feature type="domain" description="HTH araC/xylS-type" evidence="4">
    <location>
        <begin position="186"/>
        <end position="284"/>
    </location>
</feature>
<dbReference type="SUPFAM" id="SSF46689">
    <property type="entry name" value="Homeodomain-like"/>
    <property type="match status" value="1"/>
</dbReference>
<dbReference type="GO" id="GO:0043565">
    <property type="term" value="F:sequence-specific DNA binding"/>
    <property type="evidence" value="ECO:0007669"/>
    <property type="project" value="InterPro"/>
</dbReference>
<keyword evidence="2 5" id="KW-0238">DNA-binding</keyword>
<evidence type="ECO:0000313" key="6">
    <source>
        <dbReference type="Proteomes" id="UP000183947"/>
    </source>
</evidence>
<sequence length="293" mass="33428">MAIDCLLLTHPHTGELAFRSYSFSDDTPFNYLQRNNYYSLILLTQGSGELRANFATYLFAGSTLCCFGPYQPYTIQASTAVSGLVLDFHADFFCIYRHQQEVASNGILFNTIFEPPFFPVTPEAVREFAALAAVMQEEVRRQEVAQQESIVLYLKLFLLKAIRIRTAQPALGTEQNPSGREPWLLQQLQDAINTHYRHLHTAGAYADLLRVPARSLTRLVKSHYQKTLSQLITERIIMEAKRELYLTSQSVKAIAFALGFGDEYYFSRFFKKNTAVSPQFFRESVGFAKAEER</sequence>
<accession>A0A1M6ZBL0</accession>
<keyword evidence="3" id="KW-0804">Transcription</keyword>
<name>A0A1M6ZBL0_9BACT</name>
<dbReference type="Proteomes" id="UP000183947">
    <property type="component" value="Unassembled WGS sequence"/>
</dbReference>
<dbReference type="InterPro" id="IPR009057">
    <property type="entry name" value="Homeodomain-like_sf"/>
</dbReference>
<reference evidence="6" key="1">
    <citation type="submission" date="2016-11" db="EMBL/GenBank/DDBJ databases">
        <authorList>
            <person name="Varghese N."/>
            <person name="Submissions S."/>
        </authorList>
    </citation>
    <scope>NUCLEOTIDE SEQUENCE [LARGE SCALE GENOMIC DNA]</scope>
    <source>
        <strain evidence="6">DSM 18569</strain>
    </source>
</reference>
<gene>
    <name evidence="5" type="ORF">SAMN02746009_02485</name>
</gene>
<proteinExistence type="predicted"/>
<dbReference type="STRING" id="1121959.SAMN02746009_02485"/>
<dbReference type="InterPro" id="IPR018060">
    <property type="entry name" value="HTH_AraC"/>
</dbReference>
<dbReference type="PROSITE" id="PS01124">
    <property type="entry name" value="HTH_ARAC_FAMILY_2"/>
    <property type="match status" value="1"/>
</dbReference>
<dbReference type="SMART" id="SM00342">
    <property type="entry name" value="HTH_ARAC"/>
    <property type="match status" value="1"/>
</dbReference>
<keyword evidence="1" id="KW-0805">Transcription regulation</keyword>
<evidence type="ECO:0000313" key="5">
    <source>
        <dbReference type="EMBL" id="SHL27901.1"/>
    </source>
</evidence>
<dbReference type="EMBL" id="FRAS01000012">
    <property type="protein sequence ID" value="SHL27901.1"/>
    <property type="molecule type" value="Genomic_DNA"/>
</dbReference>
<evidence type="ECO:0000256" key="3">
    <source>
        <dbReference type="ARBA" id="ARBA00023163"/>
    </source>
</evidence>
<evidence type="ECO:0000256" key="1">
    <source>
        <dbReference type="ARBA" id="ARBA00023015"/>
    </source>
</evidence>
<dbReference type="PANTHER" id="PTHR43280">
    <property type="entry name" value="ARAC-FAMILY TRANSCRIPTIONAL REGULATOR"/>
    <property type="match status" value="1"/>
</dbReference>
<dbReference type="RefSeq" id="WP_073285330.1">
    <property type="nucleotide sequence ID" value="NZ_FRAS01000012.1"/>
</dbReference>
<dbReference type="OrthoDB" id="9793451at2"/>
<dbReference type="PANTHER" id="PTHR43280:SF32">
    <property type="entry name" value="TRANSCRIPTIONAL REGULATORY PROTEIN"/>
    <property type="match status" value="1"/>
</dbReference>
<organism evidence="5 6">
    <name type="scientific">Hymenobacter psychrotolerans DSM 18569</name>
    <dbReference type="NCBI Taxonomy" id="1121959"/>
    <lineage>
        <taxon>Bacteria</taxon>
        <taxon>Pseudomonadati</taxon>
        <taxon>Bacteroidota</taxon>
        <taxon>Cytophagia</taxon>
        <taxon>Cytophagales</taxon>
        <taxon>Hymenobacteraceae</taxon>
        <taxon>Hymenobacter</taxon>
    </lineage>
</organism>
<dbReference type="Gene3D" id="1.10.10.60">
    <property type="entry name" value="Homeodomain-like"/>
    <property type="match status" value="1"/>
</dbReference>
<dbReference type="Pfam" id="PF12833">
    <property type="entry name" value="HTH_18"/>
    <property type="match status" value="1"/>
</dbReference>
<evidence type="ECO:0000256" key="2">
    <source>
        <dbReference type="ARBA" id="ARBA00023125"/>
    </source>
</evidence>